<name>A0A3B1DL57_9ZZZZ</name>
<organism evidence="4">
    <name type="scientific">hydrothermal vent metagenome</name>
    <dbReference type="NCBI Taxonomy" id="652676"/>
    <lineage>
        <taxon>unclassified sequences</taxon>
        <taxon>metagenomes</taxon>
        <taxon>ecological metagenomes</taxon>
    </lineage>
</organism>
<evidence type="ECO:0000313" key="4">
    <source>
        <dbReference type="EMBL" id="VAX36738.1"/>
    </source>
</evidence>
<keyword evidence="1" id="KW-0597">Phosphoprotein</keyword>
<dbReference type="InterPro" id="IPR036890">
    <property type="entry name" value="HATPase_C_sf"/>
</dbReference>
<dbReference type="PANTHER" id="PTHR43547">
    <property type="entry name" value="TWO-COMPONENT HISTIDINE KINASE"/>
    <property type="match status" value="1"/>
</dbReference>
<dbReference type="CDD" id="cd00082">
    <property type="entry name" value="HisKA"/>
    <property type="match status" value="1"/>
</dbReference>
<proteinExistence type="predicted"/>
<accession>A0A3B1DL57</accession>
<evidence type="ECO:0008006" key="5">
    <source>
        <dbReference type="Google" id="ProtNLM"/>
    </source>
</evidence>
<dbReference type="InterPro" id="IPR004358">
    <property type="entry name" value="Sig_transdc_His_kin-like_C"/>
</dbReference>
<dbReference type="EMBL" id="UOGJ01000110">
    <property type="protein sequence ID" value="VAX36738.1"/>
    <property type="molecule type" value="Genomic_DNA"/>
</dbReference>
<dbReference type="SUPFAM" id="SSF52172">
    <property type="entry name" value="CheY-like"/>
    <property type="match status" value="1"/>
</dbReference>
<feature type="domain" description="Histidine kinase" evidence="2">
    <location>
        <begin position="138"/>
        <end position="351"/>
    </location>
</feature>
<dbReference type="InterPro" id="IPR036097">
    <property type="entry name" value="HisK_dim/P_sf"/>
</dbReference>
<dbReference type="SMART" id="SM00388">
    <property type="entry name" value="HisKA"/>
    <property type="match status" value="1"/>
</dbReference>
<dbReference type="Pfam" id="PF00072">
    <property type="entry name" value="Response_reg"/>
    <property type="match status" value="1"/>
</dbReference>
<dbReference type="SMART" id="SM00448">
    <property type="entry name" value="REC"/>
    <property type="match status" value="1"/>
</dbReference>
<dbReference type="Pfam" id="PF00512">
    <property type="entry name" value="HisKA"/>
    <property type="match status" value="1"/>
</dbReference>
<dbReference type="Gene3D" id="1.10.287.130">
    <property type="match status" value="1"/>
</dbReference>
<evidence type="ECO:0000259" key="2">
    <source>
        <dbReference type="PROSITE" id="PS50109"/>
    </source>
</evidence>
<dbReference type="PRINTS" id="PR00344">
    <property type="entry name" value="BCTRLSENSOR"/>
</dbReference>
<dbReference type="Gene3D" id="3.40.50.2300">
    <property type="match status" value="1"/>
</dbReference>
<dbReference type="PROSITE" id="PS50109">
    <property type="entry name" value="HIS_KIN"/>
    <property type="match status" value="1"/>
</dbReference>
<evidence type="ECO:0000256" key="1">
    <source>
        <dbReference type="ARBA" id="ARBA00022553"/>
    </source>
</evidence>
<dbReference type="InterPro" id="IPR003594">
    <property type="entry name" value="HATPase_dom"/>
</dbReference>
<sequence length="351" mass="39133">MRENKILIVDDNPINVEVMEENLSEEYSLEVAVSGEETLEKIVFFKPEIVLLDIMMPGMNGYEVCRRIRKLPELRFTKIIMVSAKALDSERIEGYDAGADDYMVKPFNRQELQAKIRVYLNLKSEEEMNEIKGDLLLLISHETNTPLNSIKGFAELLLHTDLDEKQKIFVSTIVKSGDSLEKFIKKALLLSGLRGGDMKMAFKLEPLGLMIDESIKRLGDLAKEKNITFSVTEGTGKNIVCQRDLMESAFKAVIENAIKFSPEGELVLIEAGGENGWCTIKVTDHGKGIEADNLENIFDLFSVQDLEHHHSGHGLSLAIARNIMVRHGGSLTAENVSGGGAAFTFSLPIKF</sequence>
<dbReference type="SMART" id="SM00387">
    <property type="entry name" value="HATPase_c"/>
    <property type="match status" value="1"/>
</dbReference>
<dbReference type="SUPFAM" id="SSF55874">
    <property type="entry name" value="ATPase domain of HSP90 chaperone/DNA topoisomerase II/histidine kinase"/>
    <property type="match status" value="1"/>
</dbReference>
<gene>
    <name evidence="4" type="ORF">MNBD_UNCLBAC01-1253</name>
</gene>
<dbReference type="Gene3D" id="3.30.565.10">
    <property type="entry name" value="Histidine kinase-like ATPase, C-terminal domain"/>
    <property type="match status" value="1"/>
</dbReference>
<feature type="domain" description="Response regulatory" evidence="3">
    <location>
        <begin position="5"/>
        <end position="120"/>
    </location>
</feature>
<dbReference type="SUPFAM" id="SSF47384">
    <property type="entry name" value="Homodimeric domain of signal transducing histidine kinase"/>
    <property type="match status" value="1"/>
</dbReference>
<dbReference type="InterPro" id="IPR011006">
    <property type="entry name" value="CheY-like_superfamily"/>
</dbReference>
<dbReference type="InterPro" id="IPR005467">
    <property type="entry name" value="His_kinase_dom"/>
</dbReference>
<dbReference type="AlphaFoldDB" id="A0A3B1DL57"/>
<dbReference type="InterPro" id="IPR003661">
    <property type="entry name" value="HisK_dim/P_dom"/>
</dbReference>
<reference evidence="4" key="1">
    <citation type="submission" date="2018-06" db="EMBL/GenBank/DDBJ databases">
        <authorList>
            <person name="Zhirakovskaya E."/>
        </authorList>
    </citation>
    <scope>NUCLEOTIDE SEQUENCE</scope>
</reference>
<evidence type="ECO:0000259" key="3">
    <source>
        <dbReference type="PROSITE" id="PS50110"/>
    </source>
</evidence>
<dbReference type="GO" id="GO:0000155">
    <property type="term" value="F:phosphorelay sensor kinase activity"/>
    <property type="evidence" value="ECO:0007669"/>
    <property type="project" value="InterPro"/>
</dbReference>
<dbReference type="Pfam" id="PF02518">
    <property type="entry name" value="HATPase_c"/>
    <property type="match status" value="1"/>
</dbReference>
<dbReference type="PANTHER" id="PTHR43547:SF2">
    <property type="entry name" value="HYBRID SIGNAL TRANSDUCTION HISTIDINE KINASE C"/>
    <property type="match status" value="1"/>
</dbReference>
<dbReference type="InterPro" id="IPR001789">
    <property type="entry name" value="Sig_transdc_resp-reg_receiver"/>
</dbReference>
<protein>
    <recommendedName>
        <fullName evidence="5">Histidine kinase</fullName>
    </recommendedName>
</protein>
<dbReference type="PROSITE" id="PS50110">
    <property type="entry name" value="RESPONSE_REGULATORY"/>
    <property type="match status" value="1"/>
</dbReference>